<sequence length="60" mass="6772">MRDEMKCDKCGNEIDCDCMGCHECEPELTCETCGFCHIDGWEAGACWSLANDPDYDPFDI</sequence>
<dbReference type="EMBL" id="RBVM01000001">
    <property type="protein sequence ID" value="RKO38931.1"/>
    <property type="molecule type" value="Genomic_DNA"/>
</dbReference>
<dbReference type="EMBL" id="RBVM01000001">
    <property type="protein sequence ID" value="RKO38257.1"/>
    <property type="molecule type" value="Genomic_DNA"/>
</dbReference>
<dbReference type="AlphaFoldDB" id="A0A8B3F0E9"/>
<organism evidence="1">
    <name type="scientific">Lactococcus lactis subsp. lactis bv. diacetylactis</name>
    <dbReference type="NCBI Taxonomy" id="44688"/>
    <lineage>
        <taxon>Bacteria</taxon>
        <taxon>Bacillati</taxon>
        <taxon>Bacillota</taxon>
        <taxon>Bacilli</taxon>
        <taxon>Lactobacillales</taxon>
        <taxon>Streptococcaceae</taxon>
        <taxon>Lactococcus</taxon>
    </lineage>
</organism>
<proteinExistence type="predicted"/>
<protein>
    <submittedName>
        <fullName evidence="1">Uncharacterized protein</fullName>
    </submittedName>
</protein>
<reference evidence="1" key="1">
    <citation type="submission" date="2018-10" db="EMBL/GenBank/DDBJ databases">
        <title>Chromosomal inversion in Lactococcus lactis subsp. lactis bv. diacetylactis S50.</title>
        <authorList>
            <person name="Kojic M."/>
            <person name="Jovcic B."/>
        </authorList>
    </citation>
    <scope>NUCLEOTIDE SEQUENCE</scope>
    <source>
        <strain evidence="1">S50</strain>
    </source>
</reference>
<name>A0A8B3F0E9_LACLL</name>
<evidence type="ECO:0000313" key="2">
    <source>
        <dbReference type="EMBL" id="RKO38931.1"/>
    </source>
</evidence>
<comment type="caution">
    <text evidence="1">The sequence shown here is derived from an EMBL/GenBank/DDBJ whole genome shotgun (WGS) entry which is preliminary data.</text>
</comment>
<gene>
    <name evidence="1" type="ORF">D8K17_08090</name>
    <name evidence="2" type="ORF">D8K17_11805</name>
</gene>
<accession>A0A8B3F0E9</accession>
<evidence type="ECO:0000313" key="1">
    <source>
        <dbReference type="EMBL" id="RKO38257.1"/>
    </source>
</evidence>